<evidence type="ECO:0000313" key="2">
    <source>
        <dbReference type="Proteomes" id="UP000485058"/>
    </source>
</evidence>
<dbReference type="EMBL" id="BLLF01006827">
    <property type="protein sequence ID" value="GFH32577.1"/>
    <property type="molecule type" value="Genomic_DNA"/>
</dbReference>
<organism evidence="1 2">
    <name type="scientific">Haematococcus lacustris</name>
    <name type="common">Green alga</name>
    <name type="synonym">Haematococcus pluvialis</name>
    <dbReference type="NCBI Taxonomy" id="44745"/>
    <lineage>
        <taxon>Eukaryota</taxon>
        <taxon>Viridiplantae</taxon>
        <taxon>Chlorophyta</taxon>
        <taxon>core chlorophytes</taxon>
        <taxon>Chlorophyceae</taxon>
        <taxon>CS clade</taxon>
        <taxon>Chlamydomonadales</taxon>
        <taxon>Haematococcaceae</taxon>
        <taxon>Haematococcus</taxon>
    </lineage>
</organism>
<name>A0A6A0AL56_HAELA</name>
<gene>
    <name evidence="1" type="ORF">HaLaN_31818</name>
</gene>
<dbReference type="AlphaFoldDB" id="A0A6A0AL56"/>
<evidence type="ECO:0000313" key="1">
    <source>
        <dbReference type="EMBL" id="GFH32577.1"/>
    </source>
</evidence>
<sequence length="74" mass="7758">MRDNPLGMAWARRLLRSVHQGVLGKLDLMGCTFQDTSTSSSAAAVGSSAALFNPNEPDGTYHLDLGNAAAHQAS</sequence>
<protein>
    <submittedName>
        <fullName evidence="1">Uncharacterized protein</fullName>
    </submittedName>
</protein>
<feature type="non-terminal residue" evidence="1">
    <location>
        <position position="1"/>
    </location>
</feature>
<dbReference type="Proteomes" id="UP000485058">
    <property type="component" value="Unassembled WGS sequence"/>
</dbReference>
<accession>A0A6A0AL56</accession>
<proteinExistence type="predicted"/>
<feature type="non-terminal residue" evidence="1">
    <location>
        <position position="74"/>
    </location>
</feature>
<reference evidence="1 2" key="1">
    <citation type="submission" date="2020-02" db="EMBL/GenBank/DDBJ databases">
        <title>Draft genome sequence of Haematococcus lacustris strain NIES-144.</title>
        <authorList>
            <person name="Morimoto D."/>
            <person name="Nakagawa S."/>
            <person name="Yoshida T."/>
            <person name="Sawayama S."/>
        </authorList>
    </citation>
    <scope>NUCLEOTIDE SEQUENCE [LARGE SCALE GENOMIC DNA]</scope>
    <source>
        <strain evidence="1 2">NIES-144</strain>
    </source>
</reference>
<keyword evidence="2" id="KW-1185">Reference proteome</keyword>
<comment type="caution">
    <text evidence="1">The sequence shown here is derived from an EMBL/GenBank/DDBJ whole genome shotgun (WGS) entry which is preliminary data.</text>
</comment>